<proteinExistence type="predicted"/>
<dbReference type="Proteomes" id="UP000494255">
    <property type="component" value="Unassembled WGS sequence"/>
</dbReference>
<dbReference type="GeneID" id="97044765"/>
<evidence type="ECO:0000313" key="2">
    <source>
        <dbReference type="Proteomes" id="UP000494255"/>
    </source>
</evidence>
<keyword evidence="2" id="KW-1185">Reference proteome</keyword>
<sequence length="143" mass="15737">MNSYAQVSGTDHDAIQTTAGVVSISKIGKAQADGVTFNVTLRGTHFDQLYGSRYAYFTDGDTAHKPADRIIIEDFVGGFSEPPSVSMYDFRKPQPVVLSIGNALDLDEVRWTNDNVFLSASGEWYTFAHDRLFRSKPPKGTAP</sequence>
<dbReference type="AlphaFoldDB" id="A0A6J5CI79"/>
<reference evidence="1 2" key="1">
    <citation type="submission" date="2020-04" db="EMBL/GenBank/DDBJ databases">
        <authorList>
            <person name="De Canck E."/>
        </authorList>
    </citation>
    <scope>NUCLEOTIDE SEQUENCE [LARGE SCALE GENOMIC DNA]</scope>
    <source>
        <strain evidence="1 2">LMG 24238</strain>
    </source>
</reference>
<gene>
    <name evidence="1" type="ORF">LMG24238_06187</name>
</gene>
<evidence type="ECO:0000313" key="1">
    <source>
        <dbReference type="EMBL" id="CAB3736012.1"/>
    </source>
</evidence>
<protein>
    <submittedName>
        <fullName evidence="1">Uncharacterized protein</fullName>
    </submittedName>
</protein>
<organism evidence="1 2">
    <name type="scientific">Paraburkholderia sediminicola</name>
    <dbReference type="NCBI Taxonomy" id="458836"/>
    <lineage>
        <taxon>Bacteria</taxon>
        <taxon>Pseudomonadati</taxon>
        <taxon>Pseudomonadota</taxon>
        <taxon>Betaproteobacteria</taxon>
        <taxon>Burkholderiales</taxon>
        <taxon>Burkholderiaceae</taxon>
        <taxon>Paraburkholderia</taxon>
    </lineage>
</organism>
<name>A0A6J5CI79_9BURK</name>
<accession>A0A6J5CI79</accession>
<dbReference type="EMBL" id="CADIKC010000011">
    <property type="protein sequence ID" value="CAB3736012.1"/>
    <property type="molecule type" value="Genomic_DNA"/>
</dbReference>
<dbReference type="RefSeq" id="WP_246287870.1">
    <property type="nucleotide sequence ID" value="NZ_CADIKC010000011.1"/>
</dbReference>